<keyword evidence="3" id="KW-1185">Reference proteome</keyword>
<accession>A0A969WDV4</accession>
<evidence type="ECO:0000313" key="3">
    <source>
        <dbReference type="Proteomes" id="UP000653472"/>
    </source>
</evidence>
<keyword evidence="1" id="KW-1133">Transmembrane helix</keyword>
<comment type="caution">
    <text evidence="2">The sequence shown here is derived from an EMBL/GenBank/DDBJ whole genome shotgun (WGS) entry which is preliminary data.</text>
</comment>
<dbReference type="Proteomes" id="UP000653472">
    <property type="component" value="Unassembled WGS sequence"/>
</dbReference>
<dbReference type="AlphaFoldDB" id="A0A969WDV4"/>
<proteinExistence type="predicted"/>
<dbReference type="RefSeq" id="WP_168148314.1">
    <property type="nucleotide sequence ID" value="NZ_JAAVXB010000006.1"/>
</dbReference>
<feature type="transmembrane region" description="Helical" evidence="1">
    <location>
        <begin position="43"/>
        <end position="62"/>
    </location>
</feature>
<evidence type="ECO:0000256" key="1">
    <source>
        <dbReference type="SAM" id="Phobius"/>
    </source>
</evidence>
<evidence type="ECO:0008006" key="4">
    <source>
        <dbReference type="Google" id="ProtNLM"/>
    </source>
</evidence>
<keyword evidence="1" id="KW-0472">Membrane</keyword>
<dbReference type="EMBL" id="JAAVXB010000006">
    <property type="protein sequence ID" value="NKF22980.1"/>
    <property type="molecule type" value="Genomic_DNA"/>
</dbReference>
<sequence length="63" mass="6914">MNRPISSPERPSTRPRLKSLDEMDAPLAHLAVHDKIPRPWQKALGVALIFVLLLALSAYLAAG</sequence>
<evidence type="ECO:0000313" key="2">
    <source>
        <dbReference type="EMBL" id="NKF22980.1"/>
    </source>
</evidence>
<protein>
    <recommendedName>
        <fullName evidence="4">DUF3094 family protein</fullName>
    </recommendedName>
</protein>
<reference evidence="2" key="1">
    <citation type="submission" date="2020-03" db="EMBL/GenBank/DDBJ databases">
        <title>Solimonas marina sp. nov., isolated from deep seawater of the Pacific Ocean.</title>
        <authorList>
            <person name="Liu X."/>
            <person name="Lai Q."/>
            <person name="Sun F."/>
            <person name="Gai Y."/>
            <person name="Li G."/>
            <person name="Shao Z."/>
        </authorList>
    </citation>
    <scope>NUCLEOTIDE SEQUENCE</scope>
    <source>
        <strain evidence="2">C16B3</strain>
    </source>
</reference>
<keyword evidence="1" id="KW-0812">Transmembrane</keyword>
<gene>
    <name evidence="2" type="ORF">G7Y82_11675</name>
</gene>
<organism evidence="2 3">
    <name type="scientific">Solimonas marina</name>
    <dbReference type="NCBI Taxonomy" id="2714601"/>
    <lineage>
        <taxon>Bacteria</taxon>
        <taxon>Pseudomonadati</taxon>
        <taxon>Pseudomonadota</taxon>
        <taxon>Gammaproteobacteria</taxon>
        <taxon>Nevskiales</taxon>
        <taxon>Nevskiaceae</taxon>
        <taxon>Solimonas</taxon>
    </lineage>
</organism>
<name>A0A969WDV4_9GAMM</name>